<evidence type="ECO:0000313" key="2">
    <source>
        <dbReference type="Proteomes" id="UP001057402"/>
    </source>
</evidence>
<reference evidence="2" key="1">
    <citation type="journal article" date="2023" name="Front. Plant Sci.">
        <title>Chromosomal-level genome assembly of Melastoma candidum provides insights into trichome evolution.</title>
        <authorList>
            <person name="Zhong Y."/>
            <person name="Wu W."/>
            <person name="Sun C."/>
            <person name="Zou P."/>
            <person name="Liu Y."/>
            <person name="Dai S."/>
            <person name="Zhou R."/>
        </authorList>
    </citation>
    <scope>NUCLEOTIDE SEQUENCE [LARGE SCALE GENOMIC DNA]</scope>
</reference>
<name>A0ACB9S7R9_9MYRT</name>
<evidence type="ECO:0000313" key="1">
    <source>
        <dbReference type="EMBL" id="KAI4386945.1"/>
    </source>
</evidence>
<keyword evidence="2" id="KW-1185">Reference proteome</keyword>
<dbReference type="EMBL" id="CM042881">
    <property type="protein sequence ID" value="KAI4386945.1"/>
    <property type="molecule type" value="Genomic_DNA"/>
</dbReference>
<protein>
    <submittedName>
        <fullName evidence="1">Uncharacterized protein</fullName>
    </submittedName>
</protein>
<accession>A0ACB9S7R9</accession>
<proteinExistence type="predicted"/>
<gene>
    <name evidence="1" type="ORF">MLD38_004818</name>
</gene>
<dbReference type="Proteomes" id="UP001057402">
    <property type="component" value="Chromosome 2"/>
</dbReference>
<sequence>MSEAIRVYRLTDHQQSGIKYEGKLLCDSASAAADPVAVAFLPSTSPWAHPLREGSLDSIPAATSTSWDRVPGLDDQQRSHLKRLCSNGVLFIAVGRGVGVEPRELRRRVIRTFERAVGEDERDAIKGVIRNMYASDVGKRWGFTLFRR</sequence>
<comment type="caution">
    <text evidence="1">The sequence shown here is derived from an EMBL/GenBank/DDBJ whole genome shotgun (WGS) entry which is preliminary data.</text>
</comment>
<organism evidence="1 2">
    <name type="scientific">Melastoma candidum</name>
    <dbReference type="NCBI Taxonomy" id="119954"/>
    <lineage>
        <taxon>Eukaryota</taxon>
        <taxon>Viridiplantae</taxon>
        <taxon>Streptophyta</taxon>
        <taxon>Embryophyta</taxon>
        <taxon>Tracheophyta</taxon>
        <taxon>Spermatophyta</taxon>
        <taxon>Magnoliopsida</taxon>
        <taxon>eudicotyledons</taxon>
        <taxon>Gunneridae</taxon>
        <taxon>Pentapetalae</taxon>
        <taxon>rosids</taxon>
        <taxon>malvids</taxon>
        <taxon>Myrtales</taxon>
        <taxon>Melastomataceae</taxon>
        <taxon>Melastomatoideae</taxon>
        <taxon>Melastomateae</taxon>
        <taxon>Melastoma</taxon>
    </lineage>
</organism>